<accession>A0AA47GH92</accession>
<evidence type="ECO:0000313" key="2">
    <source>
        <dbReference type="Proteomes" id="UP001164557"/>
    </source>
</evidence>
<evidence type="ECO:0000313" key="1">
    <source>
        <dbReference type="EMBL" id="UZX30084.1"/>
    </source>
</evidence>
<protein>
    <submittedName>
        <fullName evidence="1">Uncharacterized protein</fullName>
    </submittedName>
</protein>
<gene>
    <name evidence="1" type="ORF">LDX53_02455</name>
</gene>
<dbReference type="AlphaFoldDB" id="A0AA47GH92"/>
<proteinExistence type="predicted"/>
<dbReference type="RefSeq" id="WP_179853370.1">
    <property type="nucleotide sequence ID" value="NZ_CP084389.1"/>
</dbReference>
<reference evidence="1" key="1">
    <citation type="submission" date="2021-09" db="EMBL/GenBank/DDBJ databases">
        <title>Lactobacillus species from Apis mellifera, Switzerland.</title>
        <authorList>
            <person name="Pfister J."/>
            <person name="Brown A."/>
            <person name="Neumann P."/>
            <person name="Collaud A."/>
            <person name="Retschnig G."/>
            <person name="Perreten V."/>
        </authorList>
    </citation>
    <scope>NUCLEOTIDE SEQUENCE</scope>
    <source>
        <strain evidence="1">IBH002</strain>
    </source>
</reference>
<organism evidence="1 2">
    <name type="scientific">Lactobacillus helsingborgensis</name>
    <dbReference type="NCBI Taxonomy" id="1218494"/>
    <lineage>
        <taxon>Bacteria</taxon>
        <taxon>Bacillati</taxon>
        <taxon>Bacillota</taxon>
        <taxon>Bacilli</taxon>
        <taxon>Lactobacillales</taxon>
        <taxon>Lactobacillaceae</taxon>
        <taxon>Lactobacillus</taxon>
    </lineage>
</organism>
<dbReference type="EMBL" id="CP084389">
    <property type="protein sequence ID" value="UZX30084.1"/>
    <property type="molecule type" value="Genomic_DNA"/>
</dbReference>
<keyword evidence="2" id="KW-1185">Reference proteome</keyword>
<sequence length="55" mass="6153">MLTAICQTNFDEENCDTCIKRLIEGNDDLLVGFDLAFGGNNKMDSSHQLKLLSFL</sequence>
<name>A0AA47GH92_9LACO</name>
<dbReference type="Proteomes" id="UP001164557">
    <property type="component" value="Chromosome"/>
</dbReference>